<accession>A0AA37S185</accession>
<evidence type="ECO:0000256" key="1">
    <source>
        <dbReference type="ARBA" id="ARBA00000013"/>
    </source>
</evidence>
<comment type="cofactor">
    <cofactor evidence="18 19">
        <name>K(+)</name>
        <dbReference type="ChEBI" id="CHEBI:29103"/>
    </cofactor>
    <text evidence="18 19">Binds 1 potassium ion per subunit.</text>
</comment>
<protein>
    <recommendedName>
        <fullName evidence="19">Bifunctional NAD(P)H-hydrate repair enzyme</fullName>
    </recommendedName>
    <alternativeName>
        <fullName evidence="19">Nicotinamide nucleotide repair protein</fullName>
    </alternativeName>
    <domain>
        <recommendedName>
            <fullName evidence="19">ADP-dependent (S)-NAD(P)H-hydrate dehydratase</fullName>
            <ecNumber evidence="19">4.2.1.136</ecNumber>
        </recommendedName>
        <alternativeName>
            <fullName evidence="19">ADP-dependent NAD(P)HX dehydratase</fullName>
        </alternativeName>
    </domain>
    <domain>
        <recommendedName>
            <fullName evidence="19">NAD(P)H-hydrate epimerase</fullName>
            <ecNumber evidence="19">5.1.99.6</ecNumber>
        </recommendedName>
    </domain>
</protein>
<comment type="similarity">
    <text evidence="3 19">In the N-terminal section; belongs to the NnrE/AIBP family.</text>
</comment>
<evidence type="ECO:0000259" key="21">
    <source>
        <dbReference type="PROSITE" id="PS51385"/>
    </source>
</evidence>
<sequence>MSLLPSSSSVKQFVYLAQQIREHECNAAKASGCDLFTLMERAGHAAFLNWKSFNAQQTLVLVGSGNNAGDGYIAASLIKQADRHVVVCAVDENKELTGDAAIAQKRWIDAGGEICNFSADALDECDVIIDALLGTGLENTVRDNVATIIKAANESTKPILSIDVPSGINADTGQPLGIAIKATKTITFVGVKQGLTTAAGKEYVGELIFDDLAIGELFVELASPSGKLININSFKGLGPRALNSHKGSYGKLLCIGGNQGTAGAIRLTSEAALRAGAGMVRVYTHESSIMPVSFGRPELMVSSNNLQHALEWASCAVIGPGLGQDEWAQNTFNQVIEYCTHNNMPLVIDADALNLLAKQASPKMPTRCVLTPHPGEASRLLKVSTGEIEFDRFSYVQQCAKRYSAVCVLKGAGTLIADGKHTWVCEEGSPALAVGGSGDVLTGIVGALLAQGLDCAEATCYGVTLHAKAGDIAGQKNGERGMLPSDLFCIVRRLINNIKP</sequence>
<feature type="binding site" evidence="18">
    <location>
        <position position="166"/>
    </location>
    <ligand>
        <name>K(+)</name>
        <dbReference type="ChEBI" id="CHEBI:29103"/>
    </ligand>
</feature>
<organism evidence="22 23">
    <name type="scientific">Pseudoalteromonas tetraodonis GFC</name>
    <dbReference type="NCBI Taxonomy" id="1315271"/>
    <lineage>
        <taxon>Bacteria</taxon>
        <taxon>Pseudomonadati</taxon>
        <taxon>Pseudomonadota</taxon>
        <taxon>Gammaproteobacteria</taxon>
        <taxon>Alteromonadales</taxon>
        <taxon>Pseudoalteromonadaceae</taxon>
        <taxon>Pseudoalteromonas</taxon>
    </lineage>
</organism>
<keyword evidence="7 17" id="KW-0067">ATP-binding</keyword>
<evidence type="ECO:0000256" key="12">
    <source>
        <dbReference type="ARBA" id="ARBA00023239"/>
    </source>
</evidence>
<dbReference type="SUPFAM" id="SSF53613">
    <property type="entry name" value="Ribokinase-like"/>
    <property type="match status" value="1"/>
</dbReference>
<dbReference type="PROSITE" id="PS01050">
    <property type="entry name" value="YJEF_C_2"/>
    <property type="match status" value="1"/>
</dbReference>
<evidence type="ECO:0000256" key="7">
    <source>
        <dbReference type="ARBA" id="ARBA00022840"/>
    </source>
</evidence>
<feature type="domain" description="YjeF C-terminal" evidence="20">
    <location>
        <begin position="229"/>
        <end position="498"/>
    </location>
</feature>
<dbReference type="Gene3D" id="3.40.50.10260">
    <property type="entry name" value="YjeF N-terminal domain"/>
    <property type="match status" value="1"/>
</dbReference>
<evidence type="ECO:0000256" key="2">
    <source>
        <dbReference type="ARBA" id="ARBA00000909"/>
    </source>
</evidence>
<comment type="catalytic activity">
    <reaction evidence="15 17 19">
        <text>(6S)-NADHX + ADP = AMP + phosphate + NADH + H(+)</text>
        <dbReference type="Rhea" id="RHEA:32223"/>
        <dbReference type="ChEBI" id="CHEBI:15378"/>
        <dbReference type="ChEBI" id="CHEBI:43474"/>
        <dbReference type="ChEBI" id="CHEBI:57945"/>
        <dbReference type="ChEBI" id="CHEBI:64074"/>
        <dbReference type="ChEBI" id="CHEBI:456215"/>
        <dbReference type="ChEBI" id="CHEBI:456216"/>
        <dbReference type="EC" id="4.2.1.136"/>
    </reaction>
</comment>
<dbReference type="InterPro" id="IPR036652">
    <property type="entry name" value="YjeF_N_dom_sf"/>
</dbReference>
<dbReference type="InterPro" id="IPR030677">
    <property type="entry name" value="Nnr"/>
</dbReference>
<gene>
    <name evidence="18" type="primary">nnrE</name>
    <name evidence="17" type="synonym">nnrD</name>
    <name evidence="22" type="ORF">GCM10007914_10090</name>
</gene>
<evidence type="ECO:0000256" key="17">
    <source>
        <dbReference type="HAMAP-Rule" id="MF_01965"/>
    </source>
</evidence>
<comment type="similarity">
    <text evidence="4 19">In the C-terminal section; belongs to the NnrD/CARKD family.</text>
</comment>
<evidence type="ECO:0000256" key="15">
    <source>
        <dbReference type="ARBA" id="ARBA00048238"/>
    </source>
</evidence>
<dbReference type="NCBIfam" id="TIGR00196">
    <property type="entry name" value="yjeF_cterm"/>
    <property type="match status" value="1"/>
</dbReference>
<dbReference type="InterPro" id="IPR029056">
    <property type="entry name" value="Ribokinase-like"/>
</dbReference>
<comment type="similarity">
    <text evidence="17">Belongs to the NnrD/CARKD family.</text>
</comment>
<keyword evidence="6 17" id="KW-0547">Nucleotide-binding</keyword>
<comment type="catalytic activity">
    <reaction evidence="1 18 19">
        <text>(6R)-NADHX = (6S)-NADHX</text>
        <dbReference type="Rhea" id="RHEA:32215"/>
        <dbReference type="ChEBI" id="CHEBI:64074"/>
        <dbReference type="ChEBI" id="CHEBI:64075"/>
        <dbReference type="EC" id="5.1.99.6"/>
    </reaction>
</comment>
<comment type="similarity">
    <text evidence="18">Belongs to the NnrE/AIBP family.</text>
</comment>
<feature type="binding site" evidence="17">
    <location>
        <position position="264"/>
    </location>
    <ligand>
        <name>(6S)-NADPHX</name>
        <dbReference type="ChEBI" id="CHEBI:64076"/>
    </ligand>
</feature>
<evidence type="ECO:0000256" key="16">
    <source>
        <dbReference type="ARBA" id="ARBA00049209"/>
    </source>
</evidence>
<dbReference type="PIRSF" id="PIRSF017184">
    <property type="entry name" value="Nnr"/>
    <property type="match status" value="1"/>
</dbReference>
<feature type="binding site" evidence="17">
    <location>
        <position position="439"/>
    </location>
    <ligand>
        <name>(6S)-NADPHX</name>
        <dbReference type="ChEBI" id="CHEBI:64076"/>
    </ligand>
</feature>
<comment type="function">
    <text evidence="17">Catalyzes the dehydration of the S-form of NAD(P)HX at the expense of ADP, which is converted to AMP. Together with NAD(P)HX epimerase, which catalyzes the epimerization of the S- and R-forms, the enzyme allows the repair of both epimers of NAD(P)HX, a damaged form of NAD(P)H that is a result of enzymatic or heat-dependent hydration.</text>
</comment>
<feature type="binding site" evidence="18">
    <location>
        <position position="67"/>
    </location>
    <ligand>
        <name>K(+)</name>
        <dbReference type="ChEBI" id="CHEBI:29103"/>
    </ligand>
</feature>
<name>A0AA37S185_9GAMM</name>
<feature type="binding site" evidence="18">
    <location>
        <begin position="134"/>
        <end position="140"/>
    </location>
    <ligand>
        <name>(6S)-NADPHX</name>
        <dbReference type="ChEBI" id="CHEBI:64076"/>
    </ligand>
</feature>
<feature type="binding site" evidence="17">
    <location>
        <position position="321"/>
    </location>
    <ligand>
        <name>(6S)-NADPHX</name>
        <dbReference type="ChEBI" id="CHEBI:64076"/>
    </ligand>
</feature>
<comment type="function">
    <text evidence="18">Catalyzes the epimerization of the S- and R-forms of NAD(P)HX, a damaged form of NAD(P)H that is a result of enzymatic or heat-dependent hydration. This is a prerequisite for the S-specific NAD(P)H-hydrate dehydratase to allow the repair of both epimers of NAD(P)HX.</text>
</comment>
<feature type="binding site" evidence="17">
    <location>
        <position position="373"/>
    </location>
    <ligand>
        <name>(6S)-NADPHX</name>
        <dbReference type="ChEBI" id="CHEBI:64076"/>
    </ligand>
</feature>
<dbReference type="PROSITE" id="PS51383">
    <property type="entry name" value="YJEF_C_3"/>
    <property type="match status" value="1"/>
</dbReference>
<dbReference type="GO" id="GO:0005524">
    <property type="term" value="F:ATP binding"/>
    <property type="evidence" value="ECO:0007669"/>
    <property type="project" value="UniProtKB-UniRule"/>
</dbReference>
<dbReference type="InterPro" id="IPR017953">
    <property type="entry name" value="Carbohydrate_kinase_pred_CS"/>
</dbReference>
<keyword evidence="10 17" id="KW-0520">NAD</keyword>
<keyword evidence="8 17" id="KW-0521">NADP</keyword>
<dbReference type="PANTHER" id="PTHR12592">
    <property type="entry name" value="ATP-DEPENDENT (S)-NAD(P)H-HYDRATE DEHYDRATASE FAMILY MEMBER"/>
    <property type="match status" value="1"/>
</dbReference>
<evidence type="ECO:0000256" key="10">
    <source>
        <dbReference type="ARBA" id="ARBA00023027"/>
    </source>
</evidence>
<dbReference type="Proteomes" id="UP001161408">
    <property type="component" value="Unassembled WGS sequence"/>
</dbReference>
<feature type="binding site" evidence="18">
    <location>
        <position position="130"/>
    </location>
    <ligand>
        <name>K(+)</name>
        <dbReference type="ChEBI" id="CHEBI:29103"/>
    </ligand>
</feature>
<comment type="caution">
    <text evidence="18">Lacks conserved residue(s) required for the propagation of feature annotation.</text>
</comment>
<evidence type="ECO:0000256" key="19">
    <source>
        <dbReference type="PIRNR" id="PIRNR017184"/>
    </source>
</evidence>
<dbReference type="InterPro" id="IPR004443">
    <property type="entry name" value="YjeF_N_dom"/>
</dbReference>
<evidence type="ECO:0000313" key="23">
    <source>
        <dbReference type="Proteomes" id="UP001161408"/>
    </source>
</evidence>
<dbReference type="NCBIfam" id="TIGR00197">
    <property type="entry name" value="yjeF_nterm"/>
    <property type="match status" value="1"/>
</dbReference>
<dbReference type="PROSITE" id="PS51385">
    <property type="entry name" value="YJEF_N"/>
    <property type="match status" value="1"/>
</dbReference>
<comment type="function">
    <text evidence="14 19">Bifunctional enzyme that catalyzes the epimerization of the S- and R-forms of NAD(P)HX and the dehydration of the S-form of NAD(P)HX at the expense of ADP, which is converted to AMP. This allows the repair of both epimers of NAD(P)HX, a damaged form of NAD(P)H that is a result of enzymatic or heat-dependent hydration.</text>
</comment>
<evidence type="ECO:0000259" key="20">
    <source>
        <dbReference type="PROSITE" id="PS51383"/>
    </source>
</evidence>
<evidence type="ECO:0000313" key="22">
    <source>
        <dbReference type="EMBL" id="GLQ02128.1"/>
    </source>
</evidence>
<dbReference type="PANTHER" id="PTHR12592:SF0">
    <property type="entry name" value="ATP-DEPENDENT (S)-NAD(P)H-HYDRATE DEHYDRATASE"/>
    <property type="match status" value="1"/>
</dbReference>
<keyword evidence="12 17" id="KW-0456">Lyase</keyword>
<dbReference type="CDD" id="cd01171">
    <property type="entry name" value="YXKO-related"/>
    <property type="match status" value="1"/>
</dbReference>
<dbReference type="InterPro" id="IPR000631">
    <property type="entry name" value="CARKD"/>
</dbReference>
<dbReference type="Pfam" id="PF03853">
    <property type="entry name" value="YjeF_N"/>
    <property type="match status" value="1"/>
</dbReference>
<evidence type="ECO:0000256" key="3">
    <source>
        <dbReference type="ARBA" id="ARBA00006001"/>
    </source>
</evidence>
<dbReference type="Gene3D" id="3.40.1190.20">
    <property type="match status" value="1"/>
</dbReference>
<dbReference type="RefSeq" id="WP_096038820.1">
    <property type="nucleotide sequence ID" value="NZ_BJXY01000047.1"/>
</dbReference>
<evidence type="ECO:0000256" key="5">
    <source>
        <dbReference type="ARBA" id="ARBA00022723"/>
    </source>
</evidence>
<keyword evidence="11 18" id="KW-0413">Isomerase</keyword>
<dbReference type="AlphaFoldDB" id="A0AA37S185"/>
<evidence type="ECO:0000256" key="6">
    <source>
        <dbReference type="ARBA" id="ARBA00022741"/>
    </source>
</evidence>
<comment type="catalytic activity">
    <reaction evidence="2 18 19">
        <text>(6R)-NADPHX = (6S)-NADPHX</text>
        <dbReference type="Rhea" id="RHEA:32227"/>
        <dbReference type="ChEBI" id="CHEBI:64076"/>
        <dbReference type="ChEBI" id="CHEBI:64077"/>
        <dbReference type="EC" id="5.1.99.6"/>
    </reaction>
</comment>
<evidence type="ECO:0000256" key="14">
    <source>
        <dbReference type="ARBA" id="ARBA00025153"/>
    </source>
</evidence>
<dbReference type="GO" id="GO:0110051">
    <property type="term" value="P:metabolite repair"/>
    <property type="evidence" value="ECO:0007669"/>
    <property type="project" value="TreeGrafter"/>
</dbReference>
<dbReference type="HAMAP" id="MF_01965">
    <property type="entry name" value="NADHX_dehydratase"/>
    <property type="match status" value="1"/>
</dbReference>
<comment type="cofactor">
    <cofactor evidence="17">
        <name>Mg(2+)</name>
        <dbReference type="ChEBI" id="CHEBI:18420"/>
    </cofactor>
</comment>
<dbReference type="GO" id="GO:0052855">
    <property type="term" value="F:ADP-dependent NAD(P)H-hydrate dehydratase activity"/>
    <property type="evidence" value="ECO:0007669"/>
    <property type="project" value="UniProtKB-UniRule"/>
</dbReference>
<proteinExistence type="inferred from homology"/>
<reference evidence="22" key="2">
    <citation type="submission" date="2023-01" db="EMBL/GenBank/DDBJ databases">
        <title>Draft genome sequence of Pseudoalteromonas tetraodonis strain NBRC 103034.</title>
        <authorList>
            <person name="Sun Q."/>
            <person name="Mori K."/>
        </authorList>
    </citation>
    <scope>NUCLEOTIDE SEQUENCE</scope>
    <source>
        <strain evidence="22">NBRC 103034</strain>
    </source>
</reference>
<dbReference type="Pfam" id="PF01256">
    <property type="entry name" value="Carb_kinase"/>
    <property type="match status" value="1"/>
</dbReference>
<evidence type="ECO:0000256" key="9">
    <source>
        <dbReference type="ARBA" id="ARBA00022958"/>
    </source>
</evidence>
<dbReference type="EC" id="4.2.1.136" evidence="19"/>
<evidence type="ECO:0000256" key="8">
    <source>
        <dbReference type="ARBA" id="ARBA00022857"/>
    </source>
</evidence>
<feature type="binding site" evidence="17">
    <location>
        <position position="438"/>
    </location>
    <ligand>
        <name>AMP</name>
        <dbReference type="ChEBI" id="CHEBI:456215"/>
    </ligand>
</feature>
<dbReference type="EMBL" id="BSNE01000004">
    <property type="protein sequence ID" value="GLQ02128.1"/>
    <property type="molecule type" value="Genomic_DNA"/>
</dbReference>
<feature type="binding site" evidence="17">
    <location>
        <begin position="410"/>
        <end position="414"/>
    </location>
    <ligand>
        <name>AMP</name>
        <dbReference type="ChEBI" id="CHEBI:456215"/>
    </ligand>
</feature>
<feature type="binding site" evidence="18">
    <location>
        <position position="163"/>
    </location>
    <ligand>
        <name>(6S)-NADPHX</name>
        <dbReference type="ChEBI" id="CHEBI:64076"/>
    </ligand>
</feature>
<comment type="catalytic activity">
    <reaction evidence="16 17 19">
        <text>(6S)-NADPHX + ADP = AMP + phosphate + NADPH + H(+)</text>
        <dbReference type="Rhea" id="RHEA:32235"/>
        <dbReference type="ChEBI" id="CHEBI:15378"/>
        <dbReference type="ChEBI" id="CHEBI:43474"/>
        <dbReference type="ChEBI" id="CHEBI:57783"/>
        <dbReference type="ChEBI" id="CHEBI:64076"/>
        <dbReference type="ChEBI" id="CHEBI:456215"/>
        <dbReference type="ChEBI" id="CHEBI:456216"/>
        <dbReference type="EC" id="4.2.1.136"/>
    </reaction>
</comment>
<evidence type="ECO:0000256" key="4">
    <source>
        <dbReference type="ARBA" id="ARBA00009524"/>
    </source>
</evidence>
<dbReference type="GO" id="GO:0046872">
    <property type="term" value="F:metal ion binding"/>
    <property type="evidence" value="ECO:0007669"/>
    <property type="project" value="UniProtKB-UniRule"/>
</dbReference>
<dbReference type="EC" id="5.1.99.6" evidence="19"/>
<evidence type="ECO:0000256" key="18">
    <source>
        <dbReference type="HAMAP-Rule" id="MF_01966"/>
    </source>
</evidence>
<keyword evidence="5 18" id="KW-0479">Metal-binding</keyword>
<dbReference type="GO" id="GO:0052856">
    <property type="term" value="F:NAD(P)HX epimerase activity"/>
    <property type="evidence" value="ECO:0007669"/>
    <property type="project" value="UniProtKB-UniRule"/>
</dbReference>
<keyword evidence="23" id="KW-1185">Reference proteome</keyword>
<comment type="caution">
    <text evidence="22">The sequence shown here is derived from an EMBL/GenBank/DDBJ whole genome shotgun (WGS) entry which is preliminary data.</text>
</comment>
<comment type="subunit">
    <text evidence="17">Homotetramer.</text>
</comment>
<evidence type="ECO:0000256" key="11">
    <source>
        <dbReference type="ARBA" id="ARBA00023235"/>
    </source>
</evidence>
<keyword evidence="13" id="KW-0511">Multifunctional enzyme</keyword>
<reference evidence="22" key="1">
    <citation type="journal article" date="2014" name="Int. J. Syst. Evol. Microbiol.">
        <title>Complete genome sequence of Corynebacterium casei LMG S-19264T (=DSM 44701T), isolated from a smear-ripened cheese.</title>
        <authorList>
            <consortium name="US DOE Joint Genome Institute (JGI-PGF)"/>
            <person name="Walter F."/>
            <person name="Albersmeier A."/>
            <person name="Kalinowski J."/>
            <person name="Ruckert C."/>
        </authorList>
    </citation>
    <scope>NUCLEOTIDE SEQUENCE</scope>
    <source>
        <strain evidence="22">NBRC 103034</strain>
    </source>
</reference>
<dbReference type="SUPFAM" id="SSF64153">
    <property type="entry name" value="YjeF N-terminal domain-like"/>
    <property type="match status" value="1"/>
</dbReference>
<feature type="domain" description="YjeF N-terminal" evidence="21">
    <location>
        <begin position="20"/>
        <end position="220"/>
    </location>
</feature>
<dbReference type="HAMAP" id="MF_01966">
    <property type="entry name" value="NADHX_epimerase"/>
    <property type="match status" value="1"/>
</dbReference>
<evidence type="ECO:0000256" key="13">
    <source>
        <dbReference type="ARBA" id="ARBA00023268"/>
    </source>
</evidence>
<keyword evidence="9 18" id="KW-0630">Potassium</keyword>
<dbReference type="GO" id="GO:0046496">
    <property type="term" value="P:nicotinamide nucleotide metabolic process"/>
    <property type="evidence" value="ECO:0007669"/>
    <property type="project" value="UniProtKB-UniRule"/>
</dbReference>